<evidence type="ECO:0000313" key="2">
    <source>
        <dbReference type="EMBL" id="VAW79280.1"/>
    </source>
</evidence>
<keyword evidence="1" id="KW-0472">Membrane</keyword>
<keyword evidence="1" id="KW-0812">Transmembrane</keyword>
<gene>
    <name evidence="2" type="ORF">MNBD_GAMMA12-455</name>
</gene>
<organism evidence="2">
    <name type="scientific">hydrothermal vent metagenome</name>
    <dbReference type="NCBI Taxonomy" id="652676"/>
    <lineage>
        <taxon>unclassified sequences</taxon>
        <taxon>metagenomes</taxon>
        <taxon>ecological metagenomes</taxon>
    </lineage>
</organism>
<accession>A0A3B0YRD8</accession>
<sequence length="45" mass="5122">MLAIKAIIKDKIVLESGKVFFAEFMVLMILSLLLYGYNNKLSNTK</sequence>
<dbReference type="AlphaFoldDB" id="A0A3B0YRD8"/>
<evidence type="ECO:0000256" key="1">
    <source>
        <dbReference type="SAM" id="Phobius"/>
    </source>
</evidence>
<keyword evidence="1" id="KW-1133">Transmembrane helix</keyword>
<feature type="transmembrane region" description="Helical" evidence="1">
    <location>
        <begin position="20"/>
        <end position="37"/>
    </location>
</feature>
<name>A0A3B0YRD8_9ZZZZ</name>
<dbReference type="EMBL" id="UOFL01000171">
    <property type="protein sequence ID" value="VAW79280.1"/>
    <property type="molecule type" value="Genomic_DNA"/>
</dbReference>
<proteinExistence type="predicted"/>
<protein>
    <submittedName>
        <fullName evidence="2">Uncharacterized protein</fullName>
    </submittedName>
</protein>
<reference evidence="2" key="1">
    <citation type="submission" date="2018-06" db="EMBL/GenBank/DDBJ databases">
        <authorList>
            <person name="Zhirakovskaya E."/>
        </authorList>
    </citation>
    <scope>NUCLEOTIDE SEQUENCE</scope>
</reference>